<reference evidence="12 13" key="1">
    <citation type="journal article" date="2012" name="ISME J.">
        <title>Nitrification expanded: discovery, physiology and genomics of a nitrite-oxidizing bacterium from the phylum Chloroflexi.</title>
        <authorList>
            <person name="Sorokin D.Y."/>
            <person name="Lucker S."/>
            <person name="Vejmelkova D."/>
            <person name="Kostrikina N.A."/>
            <person name="Kleerebezem R."/>
            <person name="Rijpstra W.I."/>
            <person name="Damste J.S."/>
            <person name="Le Paslier D."/>
            <person name="Muyzer G."/>
            <person name="Wagner M."/>
            <person name="van Loosdrecht M.C."/>
            <person name="Daims H."/>
        </authorList>
    </citation>
    <scope>NUCLEOTIDE SEQUENCE [LARGE SCALE GENOMIC DNA]</scope>
    <source>
        <strain evidence="13">none</strain>
    </source>
</reference>
<proteinExistence type="inferred from homology"/>
<keyword evidence="4 9" id="KW-0808">Transferase</keyword>
<dbReference type="EC" id="2.7.1.148" evidence="2 9"/>
<evidence type="ECO:0000256" key="6">
    <source>
        <dbReference type="ARBA" id="ARBA00022777"/>
    </source>
</evidence>
<keyword evidence="7 9" id="KW-0067">ATP-binding</keyword>
<evidence type="ECO:0000256" key="7">
    <source>
        <dbReference type="ARBA" id="ARBA00022840"/>
    </source>
</evidence>
<dbReference type="PANTHER" id="PTHR43527">
    <property type="entry name" value="4-DIPHOSPHOCYTIDYL-2-C-METHYL-D-ERYTHRITOL KINASE, CHLOROPLASTIC"/>
    <property type="match status" value="1"/>
</dbReference>
<dbReference type="PIRSF" id="PIRSF010376">
    <property type="entry name" value="IspE"/>
    <property type="match status" value="1"/>
</dbReference>
<dbReference type="Pfam" id="PF08544">
    <property type="entry name" value="GHMP_kinases_C"/>
    <property type="match status" value="1"/>
</dbReference>
<comment type="similarity">
    <text evidence="1 9">Belongs to the GHMP kinase family. IspE subfamily.</text>
</comment>
<evidence type="ECO:0000256" key="5">
    <source>
        <dbReference type="ARBA" id="ARBA00022741"/>
    </source>
</evidence>
<dbReference type="InterPro" id="IPR036554">
    <property type="entry name" value="GHMP_kinase_C_sf"/>
</dbReference>
<evidence type="ECO:0000313" key="12">
    <source>
        <dbReference type="EMBL" id="CCF83448.1"/>
    </source>
</evidence>
<dbReference type="GO" id="GO:0019288">
    <property type="term" value="P:isopentenyl diphosphate biosynthetic process, methylerythritol 4-phosphate pathway"/>
    <property type="evidence" value="ECO:0007669"/>
    <property type="project" value="UniProtKB-UniRule"/>
</dbReference>
<comment type="catalytic activity">
    <reaction evidence="9">
        <text>4-CDP-2-C-methyl-D-erythritol + ATP = 4-CDP-2-C-methyl-D-erythritol 2-phosphate + ADP + H(+)</text>
        <dbReference type="Rhea" id="RHEA:18437"/>
        <dbReference type="ChEBI" id="CHEBI:15378"/>
        <dbReference type="ChEBI" id="CHEBI:30616"/>
        <dbReference type="ChEBI" id="CHEBI:57823"/>
        <dbReference type="ChEBI" id="CHEBI:57919"/>
        <dbReference type="ChEBI" id="CHEBI:456216"/>
        <dbReference type="EC" id="2.7.1.148"/>
    </reaction>
</comment>
<accession>I4EFI6</accession>
<dbReference type="EMBL" id="CAGS01000146">
    <property type="protein sequence ID" value="CCF83448.1"/>
    <property type="molecule type" value="Genomic_DNA"/>
</dbReference>
<feature type="domain" description="GHMP kinase C-terminal" evidence="11">
    <location>
        <begin position="223"/>
        <end position="272"/>
    </location>
</feature>
<dbReference type="PANTHER" id="PTHR43527:SF2">
    <property type="entry name" value="4-DIPHOSPHOCYTIDYL-2-C-METHYL-D-ERYTHRITOL KINASE, CHLOROPLASTIC"/>
    <property type="match status" value="1"/>
</dbReference>
<feature type="active site" evidence="9">
    <location>
        <position position="17"/>
    </location>
</feature>
<dbReference type="AlphaFoldDB" id="I4EFI6"/>
<evidence type="ECO:0000256" key="2">
    <source>
        <dbReference type="ARBA" id="ARBA00012052"/>
    </source>
</evidence>
<dbReference type="HAMAP" id="MF_00061">
    <property type="entry name" value="IspE"/>
    <property type="match status" value="1"/>
</dbReference>
<dbReference type="SUPFAM" id="SSF55060">
    <property type="entry name" value="GHMP Kinase, C-terminal domain"/>
    <property type="match status" value="1"/>
</dbReference>
<dbReference type="OrthoDB" id="9809438at2"/>
<dbReference type="Gene3D" id="3.30.230.10">
    <property type="match status" value="1"/>
</dbReference>
<dbReference type="InterPro" id="IPR013750">
    <property type="entry name" value="GHMP_kinase_C_dom"/>
</dbReference>
<dbReference type="RefSeq" id="WP_008476616.1">
    <property type="nucleotide sequence ID" value="NZ_CAGS01000146.1"/>
</dbReference>
<evidence type="ECO:0000259" key="10">
    <source>
        <dbReference type="Pfam" id="PF00288"/>
    </source>
</evidence>
<keyword evidence="9" id="KW-0414">Isoprene biosynthesis</keyword>
<evidence type="ECO:0000256" key="9">
    <source>
        <dbReference type="HAMAP-Rule" id="MF_00061"/>
    </source>
</evidence>
<feature type="active site" evidence="9">
    <location>
        <position position="137"/>
    </location>
</feature>
<evidence type="ECO:0000256" key="1">
    <source>
        <dbReference type="ARBA" id="ARBA00009684"/>
    </source>
</evidence>
<gene>
    <name evidence="9" type="primary">ispE</name>
    <name evidence="12" type="ORF">NITHO_230019</name>
</gene>
<sequence length="302" mass="32343">MAILDIRQPIRLFAPAKLNLGLEVLRRRADGYHEVVTIMQAVSLFDYIDLLPAAELHYDGAPGIPREADLVWQALEHARRDLGITLAARVRLRKRIPLAAGLGGGSSDAGTLLGVLGALAGLPGEMAVQVAARLGSDVPFFTRGGTALATGTGTDLEWLPPPRQRYWFVIVVPDLAIPSKTATLYRELNAADFSDGEATMTQAQRLRNGEPLDLTLLRNTFDRPLIAYAPVRRAIDALHHAGAGHVLPAGAGSSVFTVTATREHAQSIAARLGTGHGPVFVCSTVPADLNICRIKRTAYQVG</sequence>
<dbReference type="SUPFAM" id="SSF54211">
    <property type="entry name" value="Ribosomal protein S5 domain 2-like"/>
    <property type="match status" value="1"/>
</dbReference>
<feature type="binding site" evidence="9">
    <location>
        <begin position="97"/>
        <end position="107"/>
    </location>
    <ligand>
        <name>ATP</name>
        <dbReference type="ChEBI" id="CHEBI:30616"/>
    </ligand>
</feature>
<keyword evidence="13" id="KW-1185">Reference proteome</keyword>
<comment type="caution">
    <text evidence="12">The sequence shown here is derived from an EMBL/GenBank/DDBJ whole genome shotgun (WGS) entry which is preliminary data.</text>
</comment>
<evidence type="ECO:0000256" key="4">
    <source>
        <dbReference type="ARBA" id="ARBA00022679"/>
    </source>
</evidence>
<dbReference type="Pfam" id="PF00288">
    <property type="entry name" value="GHMP_kinases_N"/>
    <property type="match status" value="1"/>
</dbReference>
<dbReference type="GO" id="GO:0005524">
    <property type="term" value="F:ATP binding"/>
    <property type="evidence" value="ECO:0007669"/>
    <property type="project" value="UniProtKB-UniRule"/>
</dbReference>
<evidence type="ECO:0000259" key="11">
    <source>
        <dbReference type="Pfam" id="PF08544"/>
    </source>
</evidence>
<dbReference type="UniPathway" id="UPA00056">
    <property type="reaction ID" value="UER00094"/>
</dbReference>
<name>I4EFI6_9BACT</name>
<dbReference type="Gene3D" id="3.30.70.890">
    <property type="entry name" value="GHMP kinase, C-terminal domain"/>
    <property type="match status" value="1"/>
</dbReference>
<dbReference type="Proteomes" id="UP000004221">
    <property type="component" value="Unassembled WGS sequence"/>
</dbReference>
<organism evidence="12 13">
    <name type="scientific">Nitrolancea hollandica Lb</name>
    <dbReference type="NCBI Taxonomy" id="1129897"/>
    <lineage>
        <taxon>Bacteria</taxon>
        <taxon>Pseudomonadati</taxon>
        <taxon>Thermomicrobiota</taxon>
        <taxon>Thermomicrobia</taxon>
        <taxon>Sphaerobacterales</taxon>
        <taxon>Sphaerobacterineae</taxon>
        <taxon>Sphaerobacteraceae</taxon>
        <taxon>Nitrolancea</taxon>
    </lineage>
</organism>
<dbReference type="InterPro" id="IPR006204">
    <property type="entry name" value="GHMP_kinase_N_dom"/>
</dbReference>
<evidence type="ECO:0000256" key="3">
    <source>
        <dbReference type="ARBA" id="ARBA00017473"/>
    </source>
</evidence>
<dbReference type="InterPro" id="IPR014721">
    <property type="entry name" value="Ribsml_uS5_D2-typ_fold_subgr"/>
</dbReference>
<feature type="domain" description="GHMP kinase N-terminal" evidence="10">
    <location>
        <begin position="70"/>
        <end position="145"/>
    </location>
</feature>
<keyword evidence="6 9" id="KW-0418">Kinase</keyword>
<comment type="pathway">
    <text evidence="9">Isoprenoid biosynthesis; isopentenyl diphosphate biosynthesis via DXP pathway; isopentenyl diphosphate from 1-deoxy-D-xylulose 5-phosphate: step 3/6.</text>
</comment>
<protein>
    <recommendedName>
        <fullName evidence="3 9">4-diphosphocytidyl-2-C-methyl-D-erythritol kinase</fullName>
        <shortName evidence="9">CMK</shortName>
        <ecNumber evidence="2 9">2.7.1.148</ecNumber>
    </recommendedName>
    <alternativeName>
        <fullName evidence="8 9">4-(cytidine-5'-diphospho)-2-C-methyl-D-erythritol kinase</fullName>
    </alternativeName>
</protein>
<dbReference type="InterPro" id="IPR020568">
    <property type="entry name" value="Ribosomal_Su5_D2-typ_SF"/>
</dbReference>
<dbReference type="GO" id="GO:0050515">
    <property type="term" value="F:4-(cytidine 5'-diphospho)-2-C-methyl-D-erythritol kinase activity"/>
    <property type="evidence" value="ECO:0007669"/>
    <property type="project" value="UniProtKB-UniRule"/>
</dbReference>
<evidence type="ECO:0000256" key="8">
    <source>
        <dbReference type="ARBA" id="ARBA00032554"/>
    </source>
</evidence>
<dbReference type="GO" id="GO:0016114">
    <property type="term" value="P:terpenoid biosynthetic process"/>
    <property type="evidence" value="ECO:0007669"/>
    <property type="project" value="UniProtKB-UniRule"/>
</dbReference>
<keyword evidence="5 9" id="KW-0547">Nucleotide-binding</keyword>
<evidence type="ECO:0000313" key="13">
    <source>
        <dbReference type="Proteomes" id="UP000004221"/>
    </source>
</evidence>
<comment type="function">
    <text evidence="9">Catalyzes the phosphorylation of the position 2 hydroxy group of 4-diphosphocytidyl-2C-methyl-D-erythritol.</text>
</comment>
<dbReference type="InterPro" id="IPR004424">
    <property type="entry name" value="IspE"/>
</dbReference>
<dbReference type="NCBIfam" id="TIGR00154">
    <property type="entry name" value="ispE"/>
    <property type="match status" value="1"/>
</dbReference>